<evidence type="ECO:0000313" key="1">
    <source>
        <dbReference type="EMBL" id="WJZ80971.1"/>
    </source>
</evidence>
<dbReference type="PANTHER" id="PTHR23407:SF10">
    <property type="entry name" value="5-FORMYLTETRAHYDROFOLATE CYCLO-LIGASE, MITOCHONDRIAL-LIKE ISOFORM X1"/>
    <property type="match status" value="1"/>
</dbReference>
<organism evidence="1 2">
    <name type="scientific">Vitis vinifera</name>
    <name type="common">Grape</name>
    <dbReference type="NCBI Taxonomy" id="29760"/>
    <lineage>
        <taxon>Eukaryota</taxon>
        <taxon>Viridiplantae</taxon>
        <taxon>Streptophyta</taxon>
        <taxon>Embryophyta</taxon>
        <taxon>Tracheophyta</taxon>
        <taxon>Spermatophyta</taxon>
        <taxon>Magnoliopsida</taxon>
        <taxon>eudicotyledons</taxon>
        <taxon>Gunneridae</taxon>
        <taxon>Pentapetalae</taxon>
        <taxon>rosids</taxon>
        <taxon>Vitales</taxon>
        <taxon>Vitaceae</taxon>
        <taxon>Viteae</taxon>
        <taxon>Vitis</taxon>
    </lineage>
</organism>
<dbReference type="Pfam" id="PF01812">
    <property type="entry name" value="5-FTHF_cyc-lig"/>
    <property type="match status" value="1"/>
</dbReference>
<reference evidence="1 2" key="1">
    <citation type="journal article" date="2023" name="Hortic Res">
        <title>The complete reference genome for grapevine (Vitis vinifera L.) genetics and breeding.</title>
        <authorList>
            <person name="Shi X."/>
            <person name="Cao S."/>
            <person name="Wang X."/>
            <person name="Huang S."/>
            <person name="Wang Y."/>
            <person name="Liu Z."/>
            <person name="Liu W."/>
            <person name="Leng X."/>
            <person name="Peng Y."/>
            <person name="Wang N."/>
            <person name="Wang Y."/>
            <person name="Ma Z."/>
            <person name="Xu X."/>
            <person name="Zhang F."/>
            <person name="Xue H."/>
            <person name="Zhong H."/>
            <person name="Wang Y."/>
            <person name="Zhang K."/>
            <person name="Velt A."/>
            <person name="Avia K."/>
            <person name="Holtgrawe D."/>
            <person name="Grimplet J."/>
            <person name="Matus J.T."/>
            <person name="Ware D."/>
            <person name="Wu X."/>
            <person name="Wang H."/>
            <person name="Liu C."/>
            <person name="Fang Y."/>
            <person name="Rustenholz C."/>
            <person name="Cheng Z."/>
            <person name="Xiao H."/>
            <person name="Zhou Y."/>
        </authorList>
    </citation>
    <scope>NUCLEOTIDE SEQUENCE [LARGE SCALE GENOMIC DNA]</scope>
    <source>
        <strain evidence="2">cv. Pinot noir / PN40024</strain>
        <tissue evidence="1">Leaf</tissue>
    </source>
</reference>
<dbReference type="InterPro" id="IPR037171">
    <property type="entry name" value="NagB/RpiA_transferase-like"/>
</dbReference>
<name>A0ABY9BE00_VITVI</name>
<proteinExistence type="predicted"/>
<evidence type="ECO:0008006" key="3">
    <source>
        <dbReference type="Google" id="ProtNLM"/>
    </source>
</evidence>
<dbReference type="PANTHER" id="PTHR23407">
    <property type="entry name" value="ATPASE INHIBITOR/5-FORMYLTETRAHYDROFOLATE CYCLO-LIGASE"/>
    <property type="match status" value="1"/>
</dbReference>
<accession>A0ABY9BE00</accession>
<sequence length="212" mass="23634">MSTEASILSSTLYFSKKGSLRSKIRRELKNMDLIQRSKEDDAIQSIVLVAPWFKSSKSLFAYVSCATLQEVDTSRILSECLCSPAKVGYTEVRKKLYVLHLEDRKCNMRMLKISSINDLVASSMNILEPAPVDCDGNEREDVGKGYYIKGLLGCSSAGLAFDRSGRRLGHIGGYYDVFLKNTKSSPRSGNGSNPFLLHCHILYSPAALERYN</sequence>
<gene>
    <name evidence="1" type="ORF">VitviT2T_000836</name>
</gene>
<dbReference type="InterPro" id="IPR002698">
    <property type="entry name" value="FTHF_cligase"/>
</dbReference>
<dbReference type="InterPro" id="IPR024185">
    <property type="entry name" value="FTHF_cligase-like_sf"/>
</dbReference>
<dbReference type="Gene3D" id="3.40.50.10420">
    <property type="entry name" value="NagB/RpiA/CoA transferase-like"/>
    <property type="match status" value="1"/>
</dbReference>
<evidence type="ECO:0000313" key="2">
    <source>
        <dbReference type="Proteomes" id="UP001227230"/>
    </source>
</evidence>
<protein>
    <recommendedName>
        <fullName evidence="3">5-formyltetrahydrofolate cyclo-ligase</fullName>
    </recommendedName>
</protein>
<dbReference type="SUPFAM" id="SSF100950">
    <property type="entry name" value="NagB/RpiA/CoA transferase-like"/>
    <property type="match status" value="1"/>
</dbReference>
<dbReference type="EMBL" id="CP126648">
    <property type="protein sequence ID" value="WJZ80971.1"/>
    <property type="molecule type" value="Genomic_DNA"/>
</dbReference>
<dbReference type="Proteomes" id="UP001227230">
    <property type="component" value="Chromosome 1"/>
</dbReference>
<keyword evidence="2" id="KW-1185">Reference proteome</keyword>